<protein>
    <submittedName>
        <fullName evidence="1">Uncharacterized protein</fullName>
    </submittedName>
</protein>
<dbReference type="Proteomes" id="UP000317093">
    <property type="component" value="Chromosome"/>
</dbReference>
<dbReference type="AlphaFoldDB" id="A0A518B369"/>
<organism evidence="1 2">
    <name type="scientific">Kolteria novifilia</name>
    <dbReference type="NCBI Taxonomy" id="2527975"/>
    <lineage>
        <taxon>Bacteria</taxon>
        <taxon>Pseudomonadati</taxon>
        <taxon>Planctomycetota</taxon>
        <taxon>Planctomycetia</taxon>
        <taxon>Kolteriales</taxon>
        <taxon>Kolteriaceae</taxon>
        <taxon>Kolteria</taxon>
    </lineage>
</organism>
<dbReference type="KEGG" id="knv:Pan216_22970"/>
<dbReference type="EMBL" id="CP036279">
    <property type="protein sequence ID" value="QDU61440.1"/>
    <property type="molecule type" value="Genomic_DNA"/>
</dbReference>
<reference evidence="1 2" key="1">
    <citation type="submission" date="2019-02" db="EMBL/GenBank/DDBJ databases">
        <title>Deep-cultivation of Planctomycetes and their phenomic and genomic characterization uncovers novel biology.</title>
        <authorList>
            <person name="Wiegand S."/>
            <person name="Jogler M."/>
            <person name="Boedeker C."/>
            <person name="Pinto D."/>
            <person name="Vollmers J."/>
            <person name="Rivas-Marin E."/>
            <person name="Kohn T."/>
            <person name="Peeters S.H."/>
            <person name="Heuer A."/>
            <person name="Rast P."/>
            <person name="Oberbeckmann S."/>
            <person name="Bunk B."/>
            <person name="Jeske O."/>
            <person name="Meyerdierks A."/>
            <person name="Storesund J.E."/>
            <person name="Kallscheuer N."/>
            <person name="Luecker S."/>
            <person name="Lage O.M."/>
            <person name="Pohl T."/>
            <person name="Merkel B.J."/>
            <person name="Hornburger P."/>
            <person name="Mueller R.-W."/>
            <person name="Bruemmer F."/>
            <person name="Labrenz M."/>
            <person name="Spormann A.M."/>
            <person name="Op den Camp H."/>
            <person name="Overmann J."/>
            <person name="Amann R."/>
            <person name="Jetten M.S.M."/>
            <person name="Mascher T."/>
            <person name="Medema M.H."/>
            <person name="Devos D.P."/>
            <person name="Kaster A.-K."/>
            <person name="Ovreas L."/>
            <person name="Rohde M."/>
            <person name="Galperin M.Y."/>
            <person name="Jogler C."/>
        </authorList>
    </citation>
    <scope>NUCLEOTIDE SEQUENCE [LARGE SCALE GENOMIC DNA]</scope>
    <source>
        <strain evidence="1 2">Pan216</strain>
    </source>
</reference>
<evidence type="ECO:0000313" key="1">
    <source>
        <dbReference type="EMBL" id="QDU61440.1"/>
    </source>
</evidence>
<name>A0A518B369_9BACT</name>
<sequence length="100" mass="10938">MNWPIRTLGIGYPSLLSGLRSNLFVSMTPGVLVLGSVSKVGSGFGWLRWRETLSVCIDESNGFACFDLLVPHQLAVPRADDQLLRRSLAYLVMSLADNGL</sequence>
<keyword evidence="2" id="KW-1185">Reference proteome</keyword>
<proteinExistence type="predicted"/>
<gene>
    <name evidence="1" type="ORF">Pan216_22970</name>
</gene>
<evidence type="ECO:0000313" key="2">
    <source>
        <dbReference type="Proteomes" id="UP000317093"/>
    </source>
</evidence>
<accession>A0A518B369</accession>